<evidence type="ECO:0000256" key="8">
    <source>
        <dbReference type="SAM" id="MobiDB-lite"/>
    </source>
</evidence>
<evidence type="ECO:0000256" key="6">
    <source>
        <dbReference type="ARBA" id="ARBA00047939"/>
    </source>
</evidence>
<evidence type="ECO:0000313" key="10">
    <source>
        <dbReference type="EMBL" id="XCP81984.1"/>
    </source>
</evidence>
<keyword evidence="3" id="KW-0547">Nucleotide-binding</keyword>
<dbReference type="InterPro" id="IPR036597">
    <property type="entry name" value="Fido-like_dom_sf"/>
</dbReference>
<comment type="catalytic activity">
    <reaction evidence="7">
        <text>L-tyrosyl-[protein] + ATP = O-(5'-adenylyl)-L-tyrosyl-[protein] + diphosphate</text>
        <dbReference type="Rhea" id="RHEA:54288"/>
        <dbReference type="Rhea" id="RHEA-COMP:10136"/>
        <dbReference type="Rhea" id="RHEA-COMP:13846"/>
        <dbReference type="ChEBI" id="CHEBI:30616"/>
        <dbReference type="ChEBI" id="CHEBI:33019"/>
        <dbReference type="ChEBI" id="CHEBI:46858"/>
        <dbReference type="ChEBI" id="CHEBI:83624"/>
        <dbReference type="EC" id="2.7.7.108"/>
    </reaction>
</comment>
<keyword evidence="1" id="KW-0808">Transferase</keyword>
<dbReference type="Gene3D" id="1.10.3290.10">
    <property type="entry name" value="Fido-like domain"/>
    <property type="match status" value="1"/>
</dbReference>
<gene>
    <name evidence="10" type="ORF">ABXS69_08405</name>
</gene>
<reference evidence="10" key="1">
    <citation type="submission" date="2024-05" db="EMBL/GenBank/DDBJ databases">
        <title>Draft genome assemblies of 36 bacteria isolated from hibernating arctic ground squirrels.</title>
        <authorList>
            <person name="McKee H."/>
            <person name="Mullen L."/>
            <person name="Drown D.M."/>
            <person name="Duddleston K.N."/>
        </authorList>
    </citation>
    <scope>NUCLEOTIDE SEQUENCE</scope>
    <source>
        <strain evidence="10">AR004</strain>
    </source>
</reference>
<keyword evidence="2" id="KW-0548">Nucleotidyltransferase</keyword>
<protein>
    <recommendedName>
        <fullName evidence="5">protein adenylyltransferase</fullName>
        <ecNumber evidence="5">2.7.7.108</ecNumber>
    </recommendedName>
</protein>
<feature type="domain" description="Fido" evidence="9">
    <location>
        <begin position="61"/>
        <end position="209"/>
    </location>
</feature>
<dbReference type="GO" id="GO:0005524">
    <property type="term" value="F:ATP binding"/>
    <property type="evidence" value="ECO:0007669"/>
    <property type="project" value="UniProtKB-KW"/>
</dbReference>
<dbReference type="EC" id="2.7.7.108" evidence="5"/>
<evidence type="ECO:0000256" key="7">
    <source>
        <dbReference type="ARBA" id="ARBA00048696"/>
    </source>
</evidence>
<feature type="region of interest" description="Disordered" evidence="8">
    <location>
        <begin position="230"/>
        <end position="251"/>
    </location>
</feature>
<dbReference type="InterPro" id="IPR003812">
    <property type="entry name" value="Fido"/>
</dbReference>
<dbReference type="PROSITE" id="PS51459">
    <property type="entry name" value="FIDO"/>
    <property type="match status" value="1"/>
</dbReference>
<dbReference type="EMBL" id="CP159989">
    <property type="protein sequence ID" value="XCP81984.1"/>
    <property type="molecule type" value="Genomic_DNA"/>
</dbReference>
<evidence type="ECO:0000259" key="9">
    <source>
        <dbReference type="PROSITE" id="PS51459"/>
    </source>
</evidence>
<organism evidence="10">
    <name type="scientific">Actinomyces timonensis</name>
    <dbReference type="NCBI Taxonomy" id="1288391"/>
    <lineage>
        <taxon>Bacteria</taxon>
        <taxon>Bacillati</taxon>
        <taxon>Actinomycetota</taxon>
        <taxon>Actinomycetes</taxon>
        <taxon>Actinomycetales</taxon>
        <taxon>Actinomycetaceae</taxon>
        <taxon>Actinomyces</taxon>
    </lineage>
</organism>
<comment type="catalytic activity">
    <reaction evidence="6">
        <text>L-threonyl-[protein] + ATP = 3-O-(5'-adenylyl)-L-threonyl-[protein] + diphosphate</text>
        <dbReference type="Rhea" id="RHEA:54292"/>
        <dbReference type="Rhea" id="RHEA-COMP:11060"/>
        <dbReference type="Rhea" id="RHEA-COMP:13847"/>
        <dbReference type="ChEBI" id="CHEBI:30013"/>
        <dbReference type="ChEBI" id="CHEBI:30616"/>
        <dbReference type="ChEBI" id="CHEBI:33019"/>
        <dbReference type="ChEBI" id="CHEBI:138113"/>
        <dbReference type="EC" id="2.7.7.108"/>
    </reaction>
</comment>
<dbReference type="RefSeq" id="WP_366180235.1">
    <property type="nucleotide sequence ID" value="NZ_CP159989.1"/>
</dbReference>
<dbReference type="SUPFAM" id="SSF140931">
    <property type="entry name" value="Fic-like"/>
    <property type="match status" value="1"/>
</dbReference>
<feature type="compositionally biased region" description="Basic residues" evidence="8">
    <location>
        <begin position="241"/>
        <end position="251"/>
    </location>
</feature>
<evidence type="ECO:0000256" key="2">
    <source>
        <dbReference type="ARBA" id="ARBA00022695"/>
    </source>
</evidence>
<sequence length="251" mass="28419">MSRPLSWEDYFIPGTQVLRNLLVSPGKPYGETDPAILRDFEEKVTEVRMTELASSPVDGAFDYEHMKAIHRRIFQDVYEWEGQERTAPVGRFMVKDGHAYYPAGPALTAAAETEYRRLAGKNLLRGLETGDFVRELAESWGEINVIHSFREGNTRSQFIFFSQLCEHAGYVLEADRFAPGQALRDEFVAARFRSQGTGSNADLAQVLAKAVRPAPLTHQQVLDDLVTRTARARRQPQGARRSGRPRRRPRA</sequence>
<name>A0AAU8N384_9ACTO</name>
<dbReference type="PANTHER" id="PTHR39560">
    <property type="entry name" value="PROTEIN ADENYLYLTRANSFERASE FIC-RELATED"/>
    <property type="match status" value="1"/>
</dbReference>
<dbReference type="PANTHER" id="PTHR39560:SF1">
    <property type="entry name" value="PROTEIN ADENYLYLTRANSFERASE FIC-RELATED"/>
    <property type="match status" value="1"/>
</dbReference>
<evidence type="ECO:0000256" key="1">
    <source>
        <dbReference type="ARBA" id="ARBA00022679"/>
    </source>
</evidence>
<keyword evidence="4" id="KW-0067">ATP-binding</keyword>
<evidence type="ECO:0000256" key="4">
    <source>
        <dbReference type="ARBA" id="ARBA00022840"/>
    </source>
</evidence>
<proteinExistence type="predicted"/>
<dbReference type="GO" id="GO:0051302">
    <property type="term" value="P:regulation of cell division"/>
    <property type="evidence" value="ECO:0007669"/>
    <property type="project" value="TreeGrafter"/>
</dbReference>
<dbReference type="Pfam" id="PF02661">
    <property type="entry name" value="Fic"/>
    <property type="match status" value="1"/>
</dbReference>
<accession>A0AAU8N384</accession>
<evidence type="ECO:0000256" key="5">
    <source>
        <dbReference type="ARBA" id="ARBA00034531"/>
    </source>
</evidence>
<evidence type="ECO:0000256" key="3">
    <source>
        <dbReference type="ARBA" id="ARBA00022741"/>
    </source>
</evidence>
<dbReference type="GO" id="GO:0070733">
    <property type="term" value="F:AMPylase activity"/>
    <property type="evidence" value="ECO:0007669"/>
    <property type="project" value="UniProtKB-EC"/>
</dbReference>
<dbReference type="AlphaFoldDB" id="A0AAU8N384"/>